<gene>
    <name evidence="2" type="primary">Chst1-L3</name>
    <name evidence="2" type="ORF">Hamer_G021596</name>
</gene>
<accession>A0A8J5N5C8</accession>
<feature type="chain" id="PRO_5035258398" evidence="1">
    <location>
        <begin position="27"/>
        <end position="476"/>
    </location>
</feature>
<evidence type="ECO:0000313" key="2">
    <source>
        <dbReference type="EMBL" id="KAG7173788.1"/>
    </source>
</evidence>
<feature type="signal peptide" evidence="1">
    <location>
        <begin position="1"/>
        <end position="26"/>
    </location>
</feature>
<dbReference type="AlphaFoldDB" id="A0A8J5N5C8"/>
<dbReference type="InterPro" id="IPR051135">
    <property type="entry name" value="Gal/GlcNAc/GalNAc_ST"/>
</dbReference>
<dbReference type="OrthoDB" id="6138663at2759"/>
<sequence>MTQTRVLGSKGRRLLLVLLLVSLLLASHIITNHAHPELEEVNGELPNTFTDPRVAAVEVKGAEPVNTRAAKSTSTYISQRLGREMEIKQKLLSKFEELDAKELQHVLQLLESTRNPRAVQATRIDHALQSLKVTLLEEISGKKYSDISKAVIHAQTITSQPRPAPLKFVLSTMAQVVIATTWRSGSTFLEELLASYPAVYNHYEPLMQFGLRRIREGLPGAAEAQETVHDLLSCKYEGHEDYILTAQKLKEMISRNTRLWNTCNTKEWGDALCFNDVFLKEACKLFPWSIMKIVRLQLKLLRPILEDSQLNTRIVYLVRDPRGVINSRTDTVRWCHTEDCKNPENLCRDMDDDLTTALQMQKDFPGKVYILRYEDMSLEPLNKTHELLEYVGLDFDPRVKEFLVSHTTKNFDKPWSTSRESKTRVTYWVSKLPSSKLKVVQSACTPVMKRFGYIPITSNKNITVENILGPLVLPTS</sequence>
<dbReference type="GO" id="GO:0006044">
    <property type="term" value="P:N-acetylglucosamine metabolic process"/>
    <property type="evidence" value="ECO:0007669"/>
    <property type="project" value="TreeGrafter"/>
</dbReference>
<dbReference type="EMBL" id="JAHLQT010008938">
    <property type="protein sequence ID" value="KAG7173788.1"/>
    <property type="molecule type" value="Genomic_DNA"/>
</dbReference>
<dbReference type="Pfam" id="PF13469">
    <property type="entry name" value="Sulfotransfer_3"/>
    <property type="match status" value="1"/>
</dbReference>
<reference evidence="2" key="1">
    <citation type="journal article" date="2021" name="Sci. Adv.">
        <title>The American lobster genome reveals insights on longevity, neural, and immune adaptations.</title>
        <authorList>
            <person name="Polinski J.M."/>
            <person name="Zimin A.V."/>
            <person name="Clark K.F."/>
            <person name="Kohn A.B."/>
            <person name="Sadowski N."/>
            <person name="Timp W."/>
            <person name="Ptitsyn A."/>
            <person name="Khanna P."/>
            <person name="Romanova D.Y."/>
            <person name="Williams P."/>
            <person name="Greenwood S.J."/>
            <person name="Moroz L.L."/>
            <person name="Walt D.R."/>
            <person name="Bodnar A.G."/>
        </authorList>
    </citation>
    <scope>NUCLEOTIDE SEQUENCE</scope>
    <source>
        <strain evidence="2">GMGI-L3</strain>
    </source>
</reference>
<keyword evidence="3" id="KW-1185">Reference proteome</keyword>
<comment type="caution">
    <text evidence="2">The sequence shown here is derived from an EMBL/GenBank/DDBJ whole genome shotgun (WGS) entry which is preliminary data.</text>
</comment>
<protein>
    <submittedName>
        <fullName evidence="2">Carbohydrate sulfotransferase 1-like 3</fullName>
    </submittedName>
</protein>
<evidence type="ECO:0000313" key="3">
    <source>
        <dbReference type="Proteomes" id="UP000747542"/>
    </source>
</evidence>
<name>A0A8J5N5C8_HOMAM</name>
<dbReference type="PANTHER" id="PTHR10704:SF44">
    <property type="entry name" value="LD35051P-RELATED"/>
    <property type="match status" value="1"/>
</dbReference>
<dbReference type="Proteomes" id="UP000747542">
    <property type="component" value="Unassembled WGS sequence"/>
</dbReference>
<dbReference type="GO" id="GO:0001517">
    <property type="term" value="F:N-acetylglucosamine 6-O-sulfotransferase activity"/>
    <property type="evidence" value="ECO:0007669"/>
    <property type="project" value="TreeGrafter"/>
</dbReference>
<organism evidence="2 3">
    <name type="scientific">Homarus americanus</name>
    <name type="common">American lobster</name>
    <dbReference type="NCBI Taxonomy" id="6706"/>
    <lineage>
        <taxon>Eukaryota</taxon>
        <taxon>Metazoa</taxon>
        <taxon>Ecdysozoa</taxon>
        <taxon>Arthropoda</taxon>
        <taxon>Crustacea</taxon>
        <taxon>Multicrustacea</taxon>
        <taxon>Malacostraca</taxon>
        <taxon>Eumalacostraca</taxon>
        <taxon>Eucarida</taxon>
        <taxon>Decapoda</taxon>
        <taxon>Pleocyemata</taxon>
        <taxon>Astacidea</taxon>
        <taxon>Nephropoidea</taxon>
        <taxon>Nephropidae</taxon>
        <taxon>Homarus</taxon>
    </lineage>
</organism>
<dbReference type="PANTHER" id="PTHR10704">
    <property type="entry name" value="CARBOHYDRATE SULFOTRANSFERASE"/>
    <property type="match status" value="1"/>
</dbReference>
<keyword evidence="1" id="KW-0732">Signal</keyword>
<proteinExistence type="predicted"/>
<dbReference type="GO" id="GO:0006790">
    <property type="term" value="P:sulfur compound metabolic process"/>
    <property type="evidence" value="ECO:0007669"/>
    <property type="project" value="TreeGrafter"/>
</dbReference>
<evidence type="ECO:0000256" key="1">
    <source>
        <dbReference type="SAM" id="SignalP"/>
    </source>
</evidence>